<evidence type="ECO:0000313" key="4">
    <source>
        <dbReference type="EMBL" id="GLK76452.1"/>
    </source>
</evidence>
<feature type="region of interest" description="Disordered" evidence="1">
    <location>
        <begin position="145"/>
        <end position="175"/>
    </location>
</feature>
<sequence>MPKAAASPYDDPDGRSSGAMGAALGVVRRRPIDALAGLVAAAGVVTILVNALALQQGRHPAPLFRDAAAPRPATTSQVATPLPARDALVADIQEALIARGYLDGPADGMFGAKTATAISAFEEAHQLPSTGAVSERLLAAVLAAPSRPKAQGPATPAPTPPSARTAPATTGSVASPSRLMAVQRALAKLGYGPVAIDGKMGSATRAAITNFELNRRLPVTGEPNPQTLKALRSLSGMEIE</sequence>
<dbReference type="RefSeq" id="WP_271204325.1">
    <property type="nucleotide sequence ID" value="NZ_BSFK01000007.1"/>
</dbReference>
<evidence type="ECO:0000259" key="3">
    <source>
        <dbReference type="Pfam" id="PF01471"/>
    </source>
</evidence>
<reference evidence="4" key="1">
    <citation type="journal article" date="2014" name="Int. J. Syst. Evol. Microbiol.">
        <title>Complete genome sequence of Corynebacterium casei LMG S-19264T (=DSM 44701T), isolated from a smear-ripened cheese.</title>
        <authorList>
            <consortium name="US DOE Joint Genome Institute (JGI-PGF)"/>
            <person name="Walter F."/>
            <person name="Albersmeier A."/>
            <person name="Kalinowski J."/>
            <person name="Ruckert C."/>
        </authorList>
    </citation>
    <scope>NUCLEOTIDE SEQUENCE</scope>
    <source>
        <strain evidence="4">VKM B-2555</strain>
    </source>
</reference>
<keyword evidence="2" id="KW-0472">Membrane</keyword>
<accession>A0A9W6N3U9</accession>
<feature type="domain" description="Peptidoglycan binding-like" evidence="3">
    <location>
        <begin position="179"/>
        <end position="231"/>
    </location>
</feature>
<name>A0A9W6N3U9_9HYPH</name>
<dbReference type="InterPro" id="IPR002477">
    <property type="entry name" value="Peptidoglycan-bd-like"/>
</dbReference>
<keyword evidence="5" id="KW-1185">Reference proteome</keyword>
<dbReference type="AlphaFoldDB" id="A0A9W6N3U9"/>
<proteinExistence type="predicted"/>
<feature type="domain" description="Peptidoglycan binding-like" evidence="3">
    <location>
        <begin position="86"/>
        <end position="140"/>
    </location>
</feature>
<dbReference type="InterPro" id="IPR036365">
    <property type="entry name" value="PGBD-like_sf"/>
</dbReference>
<feature type="transmembrane region" description="Helical" evidence="2">
    <location>
        <begin position="34"/>
        <end position="54"/>
    </location>
</feature>
<protein>
    <submittedName>
        <fullName evidence="4">Peptidoglycan-binding protein</fullName>
    </submittedName>
</protein>
<reference evidence="4" key="2">
    <citation type="submission" date="2023-01" db="EMBL/GenBank/DDBJ databases">
        <authorList>
            <person name="Sun Q."/>
            <person name="Evtushenko L."/>
        </authorList>
    </citation>
    <scope>NUCLEOTIDE SEQUENCE</scope>
    <source>
        <strain evidence="4">VKM B-2555</strain>
    </source>
</reference>
<dbReference type="Pfam" id="PF01471">
    <property type="entry name" value="PG_binding_1"/>
    <property type="match status" value="2"/>
</dbReference>
<evidence type="ECO:0000256" key="2">
    <source>
        <dbReference type="SAM" id="Phobius"/>
    </source>
</evidence>
<gene>
    <name evidence="4" type="ORF">GCM10008171_17060</name>
</gene>
<keyword evidence="2" id="KW-0812">Transmembrane</keyword>
<evidence type="ECO:0000256" key="1">
    <source>
        <dbReference type="SAM" id="MobiDB-lite"/>
    </source>
</evidence>
<keyword evidence="2" id="KW-1133">Transmembrane helix</keyword>
<dbReference type="EMBL" id="BSFK01000007">
    <property type="protein sequence ID" value="GLK76452.1"/>
    <property type="molecule type" value="Genomic_DNA"/>
</dbReference>
<organism evidence="4 5">
    <name type="scientific">Methylopila jiangsuensis</name>
    <dbReference type="NCBI Taxonomy" id="586230"/>
    <lineage>
        <taxon>Bacteria</taxon>
        <taxon>Pseudomonadati</taxon>
        <taxon>Pseudomonadota</taxon>
        <taxon>Alphaproteobacteria</taxon>
        <taxon>Hyphomicrobiales</taxon>
        <taxon>Methylopilaceae</taxon>
        <taxon>Methylopila</taxon>
    </lineage>
</organism>
<dbReference type="Gene3D" id="1.10.101.10">
    <property type="entry name" value="PGBD-like superfamily/PGBD"/>
    <property type="match status" value="2"/>
</dbReference>
<dbReference type="Proteomes" id="UP001143364">
    <property type="component" value="Unassembled WGS sequence"/>
</dbReference>
<dbReference type="InterPro" id="IPR036366">
    <property type="entry name" value="PGBDSf"/>
</dbReference>
<evidence type="ECO:0000313" key="5">
    <source>
        <dbReference type="Proteomes" id="UP001143364"/>
    </source>
</evidence>
<dbReference type="SUPFAM" id="SSF47090">
    <property type="entry name" value="PGBD-like"/>
    <property type="match status" value="2"/>
</dbReference>
<comment type="caution">
    <text evidence="4">The sequence shown here is derived from an EMBL/GenBank/DDBJ whole genome shotgun (WGS) entry which is preliminary data.</text>
</comment>